<reference evidence="2" key="1">
    <citation type="submission" date="2017-01" db="EMBL/GenBank/DDBJ databases">
        <authorList>
            <person name="Assis F.L."/>
            <person name="Abrahao J.S."/>
            <person name="Silva L."/>
            <person name="Khalil J.B."/>
            <person name="Rodrigues R."/>
            <person name="Silva L.S."/>
            <person name="Arantes T."/>
            <person name="Boratto P."/>
            <person name="Andrade M."/>
            <person name="Kroon E.G."/>
            <person name="Ribeiro B."/>
            <person name="Bergier I."/>
            <person name="Seligmann H."/>
            <person name="Ghigo E."/>
            <person name="Colson P."/>
            <person name="Levasseur A."/>
            <person name="Raoult D."/>
            <person name="Scola B.L."/>
        </authorList>
    </citation>
    <scope>NUCLEOTIDE SEQUENCE</scope>
    <source>
        <strain evidence="2">Soda lake</strain>
    </source>
</reference>
<dbReference type="PANTHER" id="PTHR13379:SF0">
    <property type="entry name" value="UPF0415 PROTEIN C7ORF25"/>
    <property type="match status" value="1"/>
</dbReference>
<proteinExistence type="predicted"/>
<dbReference type="GeneID" id="80519011"/>
<name>A0A6N1NNQ9_9VIRU</name>
<evidence type="ECO:0000259" key="1">
    <source>
        <dbReference type="Pfam" id="PF07000"/>
    </source>
</evidence>
<dbReference type="RefSeq" id="YP_010782247.1">
    <property type="nucleotide sequence ID" value="NC_075039.1"/>
</dbReference>
<evidence type="ECO:0000313" key="2">
    <source>
        <dbReference type="EMBL" id="QKU35580.1"/>
    </source>
</evidence>
<dbReference type="PANTHER" id="PTHR13379">
    <property type="entry name" value="UNCHARACTERIZED DUF1308"/>
    <property type="match status" value="1"/>
</dbReference>
<accession>A0A6N1NNQ9</accession>
<reference evidence="2" key="2">
    <citation type="journal article" date="2018" name="Nat. Commun.">
        <title>Tailed giant Tupanvirus possesses the most complete translational apparatus of the known virosphere.</title>
        <authorList>
            <person name="Abrahao J."/>
            <person name="Silva L."/>
            <person name="Silva L.S."/>
            <person name="Khalil J.Y.B."/>
            <person name="Rodrigues R."/>
            <person name="Arantes T."/>
            <person name="Assis F."/>
            <person name="Boratto P."/>
            <person name="Andrade M."/>
            <person name="Kroon E.G."/>
            <person name="Ribeiro B."/>
            <person name="Bergier I."/>
            <person name="Seligmann H."/>
            <person name="Ghigo E."/>
            <person name="Colson P."/>
            <person name="Levasseur A."/>
            <person name="Kroemer G."/>
            <person name="Raoult D."/>
            <person name="La Scola B."/>
        </authorList>
    </citation>
    <scope>NUCLEOTIDE SEQUENCE [LARGE SCALE GENOMIC DNA]</scope>
    <source>
        <strain evidence="2">Soda lake</strain>
    </source>
</reference>
<sequence length="340" mass="39971">MSIENWANLIDQLSKKNNNVFQKLLVRVKQFLRSYQKNDETFDLSTVIKNHTEIFNTFKLTYEQLLIEEDIIDIFVEMPSLAPSSKNNIIFNMIGIGKWIKFHGGNASRIFFFDEEKTMISDKPLADFLNKIDEIRENYTYFGMAPNVYYKFKTMPSEDVVDYLKKFNVTSLEFDQKTPLVNYPKSFGNNVLLDQTMMLTLCSNLSYGLSESYYRTPEDKSKEIMIKNKEKLDAFLSDKKILVNEHVYEQTKFKVNQMGGPLEKQRFEELCKKIIVVPDAKNLRFYYLKDIELICASVAERERATIITGNQRLCNKIDTYYQEIPYQLFYGAQLVESKFE</sequence>
<dbReference type="InterPro" id="IPR010733">
    <property type="entry name" value="DUF1308"/>
</dbReference>
<dbReference type="Pfam" id="PF07000">
    <property type="entry name" value="DUF1308"/>
    <property type="match status" value="1"/>
</dbReference>
<feature type="domain" description="DUF1308" evidence="1">
    <location>
        <begin position="193"/>
        <end position="313"/>
    </location>
</feature>
<organism evidence="2">
    <name type="scientific">Tupanvirus soda lake</name>
    <dbReference type="NCBI Taxonomy" id="2126985"/>
    <lineage>
        <taxon>Viruses</taxon>
        <taxon>Varidnaviria</taxon>
        <taxon>Bamfordvirae</taxon>
        <taxon>Nucleocytoviricota</taxon>
        <taxon>Megaviricetes</taxon>
        <taxon>Imitervirales</taxon>
        <taxon>Mimiviridae</taxon>
        <taxon>Megamimivirinae</taxon>
        <taxon>Tupanvirus</taxon>
        <taxon>Tupanvirus salinum</taxon>
    </lineage>
</organism>
<dbReference type="EMBL" id="KY523104">
    <property type="protein sequence ID" value="QKU35580.1"/>
    <property type="molecule type" value="Genomic_DNA"/>
</dbReference>
<protein>
    <recommendedName>
        <fullName evidence="1">DUF1308 domain-containing protein</fullName>
    </recommendedName>
</protein>
<dbReference type="KEGG" id="vg:80519011"/>